<name>A0ACB7J8J0_PLECO</name>
<reference evidence="1 2" key="1">
    <citation type="journal article" date="2021" name="Appl. Environ. Microbiol.">
        <title>Genetic linkage and physical mapping for an oyster mushroom Pleurotus cornucopiae and QTL analysis for the trait cap color.</title>
        <authorList>
            <person name="Zhang Y."/>
            <person name="Gao W."/>
            <person name="Sonnenberg A."/>
            <person name="Chen Q."/>
            <person name="Zhang J."/>
            <person name="Huang C."/>
        </authorList>
    </citation>
    <scope>NUCLEOTIDE SEQUENCE [LARGE SCALE GENOMIC DNA]</scope>
    <source>
        <strain evidence="1">CCMSSC00406</strain>
    </source>
</reference>
<evidence type="ECO:0000313" key="2">
    <source>
        <dbReference type="Proteomes" id="UP000824881"/>
    </source>
</evidence>
<comment type="caution">
    <text evidence="1">The sequence shown here is derived from an EMBL/GenBank/DDBJ whole genome shotgun (WGS) entry which is preliminary data.</text>
</comment>
<proteinExistence type="predicted"/>
<keyword evidence="2" id="KW-1185">Reference proteome</keyword>
<accession>A0ACB7J8J0</accession>
<protein>
    <submittedName>
        <fullName evidence="1">Uncharacterized protein</fullName>
    </submittedName>
</protein>
<dbReference type="EMBL" id="WQMT02000002">
    <property type="protein sequence ID" value="KAG9226291.1"/>
    <property type="molecule type" value="Genomic_DNA"/>
</dbReference>
<evidence type="ECO:0000313" key="1">
    <source>
        <dbReference type="EMBL" id="KAG9226291.1"/>
    </source>
</evidence>
<gene>
    <name evidence="1" type="ORF">CCMSSC00406_0003170</name>
</gene>
<organism evidence="1 2">
    <name type="scientific">Pleurotus cornucopiae</name>
    <name type="common">Cornucopia mushroom</name>
    <dbReference type="NCBI Taxonomy" id="5321"/>
    <lineage>
        <taxon>Eukaryota</taxon>
        <taxon>Fungi</taxon>
        <taxon>Dikarya</taxon>
        <taxon>Basidiomycota</taxon>
        <taxon>Agaricomycotina</taxon>
        <taxon>Agaricomycetes</taxon>
        <taxon>Agaricomycetidae</taxon>
        <taxon>Agaricales</taxon>
        <taxon>Pleurotineae</taxon>
        <taxon>Pleurotaceae</taxon>
        <taxon>Pleurotus</taxon>
    </lineage>
</organism>
<dbReference type="Proteomes" id="UP000824881">
    <property type="component" value="Unassembled WGS sequence"/>
</dbReference>
<sequence length="3527" mass="393108">MNPPEQPSNEPHTPRRLNIQDGPRLSVELSSPTSPGLRRSSFTNHIKPAPRSRAPQDVRDRSRIGYQNMIMQSFQELQARLMPLPIFESLKIQVDETNENVFGAIVESVKGVVKLKEGLDSSQKARAFDEEQDDATDGGEHGFDTKQTHHLLSNLWTIIKQSDDSGAYVFDDGPQSQDRSSIDQKFASSFRRSRHSLSPSGRRSRSPSPAFASNSAQGSELLNECISLLSSIILEDCRFKYRPISLTHPPNALQALVLLITRFLVFKHRHDPKTVYLLLVALTPAFSTFGKEMHLRLLSFFEEVVVIILEIMDQSVDAKEQKKADGDQHPSVSIQVESFDGDDAKPAMRWTPWGSQSSRPYTVLSTNAPSHQLSVYYSSSALVNLFTSIISTIGTSQDSETRPEVLHRLHHIVDLVCRMKHDLYTDLLEVVASQPSRARYAAVSFLTTLWPTAVGHSSLSCPFPVTSYPPASPRVSPYDHQFVPWCFRAISSQHLPNLSQTDCRSCSKPIREFGLYCPYCLCAVHFGCYDHPSGCHLSQHHSADNSNVQRIAMYRFSDLLPPRRDKEPMTILVKGHAFRLTNLFTLSLCAFCRKPLWGNFAQCFRCITCTTLVHDKCLQNHRNNPEGLSSCSRADFTSDSLEIPWTDLRQSCVDHYDDLLKTTRDHLSEKTYEELDVFLTMLFIQKQILDNGVAMGSIVIRQRGKLVAQQDAPILDSFELHHVIAWCEDLISSRNGDISPGMDEYLADNGVHPTQFLITCEWTSLLYIASVIKAPRSTHKAVSSDTLNVPILSDSSSDDDSTHPNEVVTLSQLRDILGYDFHLFSDYAAKHVLSLLHHLGFFYESRLNPDIFSGDPQETYCIFPLPLGLDLSTNVELLFSSIEASLSDLDLSVNEFGFLILTRKLWPDGLLSDYAHRRLCKGVLCWILAEDVSLAAILRDFLAKQKPLPGIRSAMDSHPWPYTQDSRPSPSGSANNGGDYIAARRGMLSRYACRWLRALHDQNPPQYAVLLFDLAQEIAEIENITADSSKTGNRVTYDRTLSNIAGFMRASVTFTVGDDLFLFWLESLLPDCVYTEPMPSLLRLLPKEVDSFQRTSVFLDAHPQQDVSTTSIEPWRAVTKTAQENVEGLQRGLKWLHVLVRSGIDVPAPTFGQICDYALNYDTPFEDIHFFIETIFTSLWLRSLGRQSLQRIIARLWSKHASTVWDNLKSAAQLETTMRFIRYSLATNLILYGCERQNIITLGFISQAEVADIPSRRKITTRAEEISDPITIDPEIMEVLDAYIATDIDELSSYVIKFLHAFLTESPLLESYEVDNFVLRNGQVLCRWAWKAYDIQQFDISAIRPAFLLRTLVVDEEPFQALLDGLYQSSVDWKIRLDSVSRIFRIILETLSASFNVEGRQWRTSVANVFRRFFSAIWSDEKEEVRLEAKSLSRTLLPTHLLAVALCWNEALMKAPMSERVGITSFLIELHSHFPEWQLLSWEVITEILSELNYTEKHGDAEDGPASAHLSMYGIHSEKDDAGSVVGLDDEMSQLRRGVLLLSLRMISDGILVDNQTLMKVKLHLLQALGFDGVSTVTTADGHNFDVRFNEVRVMDAHMYPLVTELVAVLDSHHKFWQTSTVNAPQNGSSYGLVGTVFSDVLIRIFSTLDDLTSIPVMVIKGLVEGLGIIIHKQDFEERPMRHLQQPLRKAVHRLHEVLLGEGSYEVRQLALSVTQAFIKKCPTFMGTIIISSVETATKLVSSQGHHGMNDLLVAQARSFVETTLTAYPNGLFISICKREVDDEFFVVIKQLTDAHAKPSTRHLREVLLRDTLMKAIESDRATFQRVLLNLQSYVDVVHHENYTAESMQFVGQCLTHLARRASEWAAESLDTSPLLIIPAKLMQFNKVHSREMFNYTETMLRIILNRLDVKSSSLSQLIRVAATIVKKTHQPNTHSTQTPPNSIVQVVFEILGDGLRLKSRVQPTTIASMLEVITTSEHGIDSLAKTHPLSFLGLVDSGFHFLSHHTWSNERADKDFDASISVAKMVLEAATLDKNIMVRLFEHKRTSLSVRGWNIMVLAAMTEVTGTWEDILFTQLGAFTIAHQTTILGLINAGGPLSQNAKTEVNYAYISMKAWLLLAHKVSLRRDVDGATWLAIWSGLWTPFESLVDVIEAENTPGVSTTLSLFFNFLHGSLAGACTEFDAGLIVDEDNQGLKECVGAPARAIVGGPSHIRILLVPVGSIPRPVFEKYAAEIRTFEQIRLAELTTTNKDERARFMPNPLSTGHLHLSFPSHPPPQSQLPLSLFRISHFPLGVIGISSCSEADDIANLAQQFNTLVSDLFPSGGIHPMAKSCLIFESPGSAVPLTLGESSPGVVVIPNMMGNKKGYIGTLLENLCSQILGEFGVLVQTLESPLGNEYLNASLMPTLPPRSEFLPFIDGLKPDSRPSIPSYDSQPEISKSGFTLGAAPLKRNSSAATTHTQASPSHRQSQFGPPAASKKRASGIGVASSHGRLFKVLGDLFLLAGRTEDATVWYSEAILLFKLPQDTAWHASALEGMATIPVLDAWAAGNGLNTSTTPTKEPWSDTTERLTQAAALYSKAPASDAGHDYGTLSYLYCCCILRHATLLFAIWSAKGWGVLAFTTLIQPGPTPYLPPTLSAGAQNSTVTLERLEILSGVSRAAISNTLAAVHGPWLLHLGARERISVLETTAGIYSCLGYRRKEVYVLREVLGCILDLIVCGREEDGAFRSALPSIHSKDDGIGNVSMRISESVAGNAGILSLLKYVCSVLGINLDAVRLSGSEDGEAQMEGEDSKATSSQAYDEDIAEDLQEPFGLPELQVGVMREAIAVAEALPDHISVAQFAFSALKTLQAILSPGDQYHLYSTASRAITTAQRRGDPLTLEFWSGRPVISITISPLPLIRVPVEKPISALSTRAQSVNAIITGSKDPFLYNPRRGVEQGQTLVVQHEELEFVIVLQNPYVFDLELQSVVLSTSGVPFETQPTRVVIPAAAFHQVVLTGKPLETGSLTVRGCIVQAPGGAPREFILPLATEAEEVRLSQKRSVIVCETERAKYSGLDARPWEKLRRRHQSKPQTSETVFKFLDCKVVQEQPLLRIRRTSVTHGAVMLYEGEKSSLRMTLENVSSLPVDFLRLAFEDSTMAAAQQALTEGEMSIFETYETEYELLHNPLFTWSSKSTINIPPNKKHVLAVDCFGKGGCTYGTIHISYGCIHRSALDVPDPPKVFHTRQISYPIMVTVYQMLDCYNMDILPYHSSYRTPESSGDAGWCLFSVDIRNTYGVPFEVTFERSQEDTDPESTTTIISPGSTARIVLPLKKMFLSQEHVSREIPTLSDRQFIVSKSKLSSEEESMNRALFWHREELFKCVQGRWREASGTRHGTLSLRKQRISLHMLDTLRMQKATVQLSIIHRTEDGDERQVRHQDNVFYPPIHEFVYLQGKVTSLSPTPEIFVLDFDLHPFQHVIYEGVLTSVPIGELKQGESREVLLPICFLCSGRFDIRAQVGMIDSGTSERGVSYGSLTAILGKPDS</sequence>